<dbReference type="SUPFAM" id="SSF49363">
    <property type="entry name" value="Purple acid phosphatase, N-terminal domain"/>
    <property type="match status" value="1"/>
</dbReference>
<keyword evidence="6" id="KW-1185">Reference proteome</keyword>
<gene>
    <name evidence="5" type="ORF">CA260_06305</name>
</gene>
<dbReference type="InterPro" id="IPR008963">
    <property type="entry name" value="Purple_acid_Pase-like_N"/>
</dbReference>
<organism evidence="5 6">
    <name type="scientific">Dyella jiangningensis</name>
    <dbReference type="NCBI Taxonomy" id="1379159"/>
    <lineage>
        <taxon>Bacteria</taxon>
        <taxon>Pseudomonadati</taxon>
        <taxon>Pseudomonadota</taxon>
        <taxon>Gammaproteobacteria</taxon>
        <taxon>Lysobacterales</taxon>
        <taxon>Rhodanobacteraceae</taxon>
        <taxon>Dyella</taxon>
    </lineage>
</organism>
<protein>
    <submittedName>
        <fullName evidence="5">Uncharacterized protein</fullName>
    </submittedName>
</protein>
<dbReference type="Gene3D" id="3.60.21.10">
    <property type="match status" value="1"/>
</dbReference>
<dbReference type="InterPro" id="IPR015914">
    <property type="entry name" value="PAPs_N"/>
</dbReference>
<dbReference type="Pfam" id="PF16656">
    <property type="entry name" value="Pur_ac_phosph_N"/>
    <property type="match status" value="1"/>
</dbReference>
<name>A0A328PAL7_9GAMM</name>
<keyword evidence="1 2" id="KW-0732">Signal</keyword>
<sequence length="407" mass="45424">MSFKGASMKHEWFAMMVLFACLVPCVGAVDAAGSKAASDDDPNVPYRTFDSTPAITMGPLLLDMSDTSVIIEWMTDAPSDGRVSYGEGKLDHDVLPQVDGMVPVGTMHRVLIEGLKPGSRYQYRIASRRVVALKPYWPDMGKTVESAIGSFTTFDAAKKTTRFAAITDTHENVERIHALMDLIHRSPVDFVVHTGDSLNYVVSENQINDRFLGPMASGLQAKTPLLYVRGNHDYRGEMARSFGDYLHAQDGRYVYTRDDGPLHMVMVDTGEDKPDGTQVYAGLNNLRDYRTQELTWFRRVLDDEPRTKAAPFTVVFGHDSSWGWVDGKNDLWTQAANQARIDLFIAGHEHRFQHIKPGERGNDFPILVVGQDQVARVEASDAELTVKVVDRAGKLVDAFTLRRKPKS</sequence>
<feature type="domain" description="Purple acid phosphatase N-terminal" evidence="4">
    <location>
        <begin position="65"/>
        <end position="130"/>
    </location>
</feature>
<evidence type="ECO:0000259" key="3">
    <source>
        <dbReference type="Pfam" id="PF00149"/>
    </source>
</evidence>
<evidence type="ECO:0000259" key="4">
    <source>
        <dbReference type="Pfam" id="PF16656"/>
    </source>
</evidence>
<reference evidence="5 6" key="1">
    <citation type="journal article" date="2018" name="Genet. Mol. Biol.">
        <title>The genome sequence of Dyella jiangningensis FCAV SCS01 from a lignocellulose-decomposing microbial consortium metagenome reveals potential for biotechnological applications.</title>
        <authorList>
            <person name="Desiderato J.G."/>
            <person name="Alvarenga D.O."/>
            <person name="Constancio M.T.L."/>
            <person name="Alves L.M.C."/>
            <person name="Varani A.M."/>
        </authorList>
    </citation>
    <scope>NUCLEOTIDE SEQUENCE [LARGE SCALE GENOMIC DNA]</scope>
    <source>
        <strain evidence="5 6">FCAV SCS01</strain>
    </source>
</reference>
<comment type="caution">
    <text evidence="5">The sequence shown here is derived from an EMBL/GenBank/DDBJ whole genome shotgun (WGS) entry which is preliminary data.</text>
</comment>
<dbReference type="CDD" id="cd00063">
    <property type="entry name" value="FN3"/>
    <property type="match status" value="1"/>
</dbReference>
<evidence type="ECO:0000313" key="6">
    <source>
        <dbReference type="Proteomes" id="UP000248926"/>
    </source>
</evidence>
<dbReference type="InterPro" id="IPR029052">
    <property type="entry name" value="Metallo-depent_PP-like"/>
</dbReference>
<feature type="chain" id="PRO_5016308337" evidence="2">
    <location>
        <begin position="32"/>
        <end position="407"/>
    </location>
</feature>
<dbReference type="Pfam" id="PF00149">
    <property type="entry name" value="Metallophos"/>
    <property type="match status" value="1"/>
</dbReference>
<dbReference type="AlphaFoldDB" id="A0A328PAL7"/>
<dbReference type="InterPro" id="IPR004843">
    <property type="entry name" value="Calcineurin-like_PHP"/>
</dbReference>
<accession>A0A328PAL7</accession>
<feature type="signal peptide" evidence="2">
    <location>
        <begin position="1"/>
        <end position="31"/>
    </location>
</feature>
<dbReference type="Proteomes" id="UP000248926">
    <property type="component" value="Unassembled WGS sequence"/>
</dbReference>
<dbReference type="PANTHER" id="PTHR45867">
    <property type="entry name" value="PURPLE ACID PHOSPHATASE"/>
    <property type="match status" value="1"/>
</dbReference>
<dbReference type="EMBL" id="NFZS01000001">
    <property type="protein sequence ID" value="RAO77485.1"/>
    <property type="molecule type" value="Genomic_DNA"/>
</dbReference>
<evidence type="ECO:0000256" key="1">
    <source>
        <dbReference type="ARBA" id="ARBA00022729"/>
    </source>
</evidence>
<evidence type="ECO:0000313" key="5">
    <source>
        <dbReference type="EMBL" id="RAO77485.1"/>
    </source>
</evidence>
<dbReference type="GO" id="GO:0046872">
    <property type="term" value="F:metal ion binding"/>
    <property type="evidence" value="ECO:0007669"/>
    <property type="project" value="InterPro"/>
</dbReference>
<proteinExistence type="predicted"/>
<evidence type="ECO:0000256" key="2">
    <source>
        <dbReference type="SAM" id="SignalP"/>
    </source>
</evidence>
<dbReference type="OrthoDB" id="9809781at2"/>
<feature type="domain" description="Calcineurin-like phosphoesterase" evidence="3">
    <location>
        <begin position="162"/>
        <end position="351"/>
    </location>
</feature>
<dbReference type="SUPFAM" id="SSF56300">
    <property type="entry name" value="Metallo-dependent phosphatases"/>
    <property type="match status" value="1"/>
</dbReference>
<dbReference type="PANTHER" id="PTHR45867:SF3">
    <property type="entry name" value="ACID PHOSPHATASE TYPE 7"/>
    <property type="match status" value="1"/>
</dbReference>
<dbReference type="InterPro" id="IPR003961">
    <property type="entry name" value="FN3_dom"/>
</dbReference>
<dbReference type="GO" id="GO:0003993">
    <property type="term" value="F:acid phosphatase activity"/>
    <property type="evidence" value="ECO:0007669"/>
    <property type="project" value="InterPro"/>
</dbReference>